<evidence type="ECO:0000313" key="3">
    <source>
        <dbReference type="Proteomes" id="UP000600139"/>
    </source>
</evidence>
<dbReference type="Pfam" id="PF05016">
    <property type="entry name" value="ParE_toxin"/>
    <property type="match status" value="1"/>
</dbReference>
<gene>
    <name evidence="2" type="ORF">JIN84_07780</name>
</gene>
<comment type="caution">
    <text evidence="2">The sequence shown here is derived from an EMBL/GenBank/DDBJ whole genome shotgun (WGS) entry which is preliminary data.</text>
</comment>
<keyword evidence="3" id="KW-1185">Reference proteome</keyword>
<dbReference type="AlphaFoldDB" id="A0A934R5F8"/>
<keyword evidence="1" id="KW-1277">Toxin-antitoxin system</keyword>
<proteinExistence type="predicted"/>
<dbReference type="Proteomes" id="UP000600139">
    <property type="component" value="Unassembled WGS sequence"/>
</dbReference>
<dbReference type="EMBL" id="JAENIK010000009">
    <property type="protein sequence ID" value="MBK1815509.1"/>
    <property type="molecule type" value="Genomic_DNA"/>
</dbReference>
<reference evidence="2" key="1">
    <citation type="submission" date="2021-01" db="EMBL/GenBank/DDBJ databases">
        <title>Modified the classification status of verrucomicrobia.</title>
        <authorList>
            <person name="Feng X."/>
        </authorList>
    </citation>
    <scope>NUCLEOTIDE SEQUENCE</scope>
    <source>
        <strain evidence="2">JCM 18052</strain>
    </source>
</reference>
<accession>A0A934R5F8</accession>
<dbReference type="InterPro" id="IPR035093">
    <property type="entry name" value="RelE/ParE_toxin_dom_sf"/>
</dbReference>
<protein>
    <submittedName>
        <fullName evidence="2">Type II toxin-antitoxin system RelE/ParE family toxin</fullName>
    </submittedName>
</protein>
<sequence>MTIRFIDEALEEFLDAISYYEEAGSGLGERFQNEVDRCVSSIAARPEIYRIRSGTHRRINLRMFPYYIPYVIKNEILWVLAVAHSSRRPSYWISRRKPVD</sequence>
<dbReference type="Gene3D" id="3.30.2310.20">
    <property type="entry name" value="RelE-like"/>
    <property type="match status" value="1"/>
</dbReference>
<dbReference type="RefSeq" id="WP_200350473.1">
    <property type="nucleotide sequence ID" value="NZ_BAABHZ010000008.1"/>
</dbReference>
<organism evidence="2 3">
    <name type="scientific">Luteolibacter yonseiensis</name>
    <dbReference type="NCBI Taxonomy" id="1144680"/>
    <lineage>
        <taxon>Bacteria</taxon>
        <taxon>Pseudomonadati</taxon>
        <taxon>Verrucomicrobiota</taxon>
        <taxon>Verrucomicrobiia</taxon>
        <taxon>Verrucomicrobiales</taxon>
        <taxon>Verrucomicrobiaceae</taxon>
        <taxon>Luteolibacter</taxon>
    </lineage>
</organism>
<evidence type="ECO:0000256" key="1">
    <source>
        <dbReference type="ARBA" id="ARBA00022649"/>
    </source>
</evidence>
<dbReference type="InterPro" id="IPR007712">
    <property type="entry name" value="RelE/ParE_toxin"/>
</dbReference>
<name>A0A934R5F8_9BACT</name>
<evidence type="ECO:0000313" key="2">
    <source>
        <dbReference type="EMBL" id="MBK1815509.1"/>
    </source>
</evidence>